<feature type="transmembrane region" description="Helical" evidence="7">
    <location>
        <begin position="148"/>
        <end position="172"/>
    </location>
</feature>
<sequence>MMFTLFVLPNVVIIAVFNYWPNIQSFYLSLHSWDFISPRPIFVGFKNYVDLFTDPSFGTVMKNSLIYAASSVVFPMLLGLGFAVVFTSGIRGTAVGRVLSFVPHIVTGAAIGTLWAFMLNPQFGLFRAFLDLFGIASPNWTTDPKWSLWSIIIVHVWSKIGFVAIIYSAAIAGLPTDVYEAAKIDGASAWTRFVRLTLPLLSPITLFLVIIETLHSFQAYELTRLLTNGGPGESSTTLTWYIYQTAFRSYDVGHATAAGVLLFFLLVAITAFQFYVSRKRVHYQ</sequence>
<evidence type="ECO:0000256" key="1">
    <source>
        <dbReference type="ARBA" id="ARBA00004651"/>
    </source>
</evidence>
<dbReference type="EMBL" id="DVLP01000282">
    <property type="protein sequence ID" value="HIT75806.1"/>
    <property type="molecule type" value="Genomic_DNA"/>
</dbReference>
<accession>A0A9D1GXS6</accession>
<dbReference type="InterPro" id="IPR051393">
    <property type="entry name" value="ABC_transporter_permease"/>
</dbReference>
<dbReference type="SUPFAM" id="SSF161098">
    <property type="entry name" value="MetI-like"/>
    <property type="match status" value="1"/>
</dbReference>
<name>A0A9D1GXS6_9ACTN</name>
<keyword evidence="6 7" id="KW-0472">Membrane</keyword>
<dbReference type="Proteomes" id="UP000886842">
    <property type="component" value="Unassembled WGS sequence"/>
</dbReference>
<dbReference type="GO" id="GO:0005886">
    <property type="term" value="C:plasma membrane"/>
    <property type="evidence" value="ECO:0007669"/>
    <property type="project" value="UniProtKB-SubCell"/>
</dbReference>
<feature type="domain" description="ABC transmembrane type-1" evidence="8">
    <location>
        <begin position="61"/>
        <end position="273"/>
    </location>
</feature>
<keyword evidence="3" id="KW-1003">Cell membrane</keyword>
<dbReference type="Gene3D" id="1.10.3720.10">
    <property type="entry name" value="MetI-like"/>
    <property type="match status" value="1"/>
</dbReference>
<dbReference type="GO" id="GO:0055085">
    <property type="term" value="P:transmembrane transport"/>
    <property type="evidence" value="ECO:0007669"/>
    <property type="project" value="InterPro"/>
</dbReference>
<comment type="similarity">
    <text evidence="7">Belongs to the binding-protein-dependent transport system permease family.</text>
</comment>
<reference evidence="9" key="1">
    <citation type="submission" date="2020-10" db="EMBL/GenBank/DDBJ databases">
        <authorList>
            <person name="Gilroy R."/>
        </authorList>
    </citation>
    <scope>NUCLEOTIDE SEQUENCE</scope>
    <source>
        <strain evidence="9">ChiGjej1B1-24693</strain>
    </source>
</reference>
<organism evidence="9 10">
    <name type="scientific">Candidatus Avipropionibacterium avicola</name>
    <dbReference type="NCBI Taxonomy" id="2840701"/>
    <lineage>
        <taxon>Bacteria</taxon>
        <taxon>Bacillati</taxon>
        <taxon>Actinomycetota</taxon>
        <taxon>Actinomycetes</taxon>
        <taxon>Propionibacteriales</taxon>
        <taxon>Propionibacteriaceae</taxon>
        <taxon>Propionibacteriaceae incertae sedis</taxon>
        <taxon>Candidatus Avipropionibacterium</taxon>
    </lineage>
</organism>
<dbReference type="InterPro" id="IPR000515">
    <property type="entry name" value="MetI-like"/>
</dbReference>
<feature type="transmembrane region" description="Helical" evidence="7">
    <location>
        <begin position="5"/>
        <end position="23"/>
    </location>
</feature>
<keyword evidence="5 7" id="KW-1133">Transmembrane helix</keyword>
<evidence type="ECO:0000256" key="4">
    <source>
        <dbReference type="ARBA" id="ARBA00022692"/>
    </source>
</evidence>
<dbReference type="InterPro" id="IPR035906">
    <property type="entry name" value="MetI-like_sf"/>
</dbReference>
<dbReference type="PANTHER" id="PTHR30193">
    <property type="entry name" value="ABC TRANSPORTER PERMEASE PROTEIN"/>
    <property type="match status" value="1"/>
</dbReference>
<comment type="caution">
    <text evidence="9">The sequence shown here is derived from an EMBL/GenBank/DDBJ whole genome shotgun (WGS) entry which is preliminary data.</text>
</comment>
<evidence type="ECO:0000256" key="5">
    <source>
        <dbReference type="ARBA" id="ARBA00022989"/>
    </source>
</evidence>
<evidence type="ECO:0000259" key="8">
    <source>
        <dbReference type="PROSITE" id="PS50928"/>
    </source>
</evidence>
<dbReference type="Pfam" id="PF00528">
    <property type="entry name" value="BPD_transp_1"/>
    <property type="match status" value="1"/>
</dbReference>
<evidence type="ECO:0000256" key="3">
    <source>
        <dbReference type="ARBA" id="ARBA00022475"/>
    </source>
</evidence>
<evidence type="ECO:0000256" key="7">
    <source>
        <dbReference type="RuleBase" id="RU363032"/>
    </source>
</evidence>
<feature type="transmembrane region" description="Helical" evidence="7">
    <location>
        <begin position="193"/>
        <end position="211"/>
    </location>
</feature>
<feature type="transmembrane region" description="Helical" evidence="7">
    <location>
        <begin position="255"/>
        <end position="276"/>
    </location>
</feature>
<evidence type="ECO:0000313" key="9">
    <source>
        <dbReference type="EMBL" id="HIT75806.1"/>
    </source>
</evidence>
<proteinExistence type="inferred from homology"/>
<dbReference type="AlphaFoldDB" id="A0A9D1GXS6"/>
<keyword evidence="2 7" id="KW-0813">Transport</keyword>
<evidence type="ECO:0000256" key="2">
    <source>
        <dbReference type="ARBA" id="ARBA00022448"/>
    </source>
</evidence>
<gene>
    <name evidence="9" type="ORF">IAA98_09490</name>
</gene>
<evidence type="ECO:0000256" key="6">
    <source>
        <dbReference type="ARBA" id="ARBA00023136"/>
    </source>
</evidence>
<evidence type="ECO:0000313" key="10">
    <source>
        <dbReference type="Proteomes" id="UP000886842"/>
    </source>
</evidence>
<keyword evidence="4 7" id="KW-0812">Transmembrane</keyword>
<comment type="subcellular location">
    <subcellularLocation>
        <location evidence="1 7">Cell membrane</location>
        <topology evidence="1 7">Multi-pass membrane protein</topology>
    </subcellularLocation>
</comment>
<dbReference type="PROSITE" id="PS50928">
    <property type="entry name" value="ABC_TM1"/>
    <property type="match status" value="1"/>
</dbReference>
<protein>
    <submittedName>
        <fullName evidence="9">Sugar ABC transporter permease</fullName>
    </submittedName>
</protein>
<reference evidence="9" key="2">
    <citation type="journal article" date="2021" name="PeerJ">
        <title>Extensive microbial diversity within the chicken gut microbiome revealed by metagenomics and culture.</title>
        <authorList>
            <person name="Gilroy R."/>
            <person name="Ravi A."/>
            <person name="Getino M."/>
            <person name="Pursley I."/>
            <person name="Horton D.L."/>
            <person name="Alikhan N.F."/>
            <person name="Baker D."/>
            <person name="Gharbi K."/>
            <person name="Hall N."/>
            <person name="Watson M."/>
            <person name="Adriaenssens E.M."/>
            <person name="Foster-Nyarko E."/>
            <person name="Jarju S."/>
            <person name="Secka A."/>
            <person name="Antonio M."/>
            <person name="Oren A."/>
            <person name="Chaudhuri R.R."/>
            <person name="La Ragione R."/>
            <person name="Hildebrand F."/>
            <person name="Pallen M.J."/>
        </authorList>
    </citation>
    <scope>NUCLEOTIDE SEQUENCE</scope>
    <source>
        <strain evidence="9">ChiGjej1B1-24693</strain>
    </source>
</reference>
<feature type="transmembrane region" description="Helical" evidence="7">
    <location>
        <begin position="98"/>
        <end position="118"/>
    </location>
</feature>
<feature type="transmembrane region" description="Helical" evidence="7">
    <location>
        <begin position="65"/>
        <end position="86"/>
    </location>
</feature>
<dbReference type="CDD" id="cd06261">
    <property type="entry name" value="TM_PBP2"/>
    <property type="match status" value="1"/>
</dbReference>
<dbReference type="PANTHER" id="PTHR30193:SF37">
    <property type="entry name" value="INNER MEMBRANE ABC TRANSPORTER PERMEASE PROTEIN YCJO"/>
    <property type="match status" value="1"/>
</dbReference>